<name>A0AAU7DXS7_9MICO</name>
<sequence length="93" mass="10244">MCEMGHTGFKRGESARLFVVGGAAMAPAHDDSKRICNVYALFQPMQDVRKIAKRLGEEHDLESGCFNDAAKGILPNNDLVPIIMFHTANLLIE</sequence>
<dbReference type="AlphaFoldDB" id="A0AAU7DXS7"/>
<protein>
    <submittedName>
        <fullName evidence="1">Uncharacterized protein</fullName>
    </submittedName>
</protein>
<reference evidence="1" key="1">
    <citation type="submission" date="2024-02" db="EMBL/GenBank/DDBJ databases">
        <title>Tomenella chthoni gen. nov. sp. nov., a member of the family Jonesiaceae isolated from bat guano.</title>
        <authorList>
            <person name="Miller S.L."/>
            <person name="King J."/>
            <person name="Sankaranarayanan K."/>
            <person name="Lawson P.A."/>
        </authorList>
    </citation>
    <scope>NUCLEOTIDE SEQUENCE</scope>
    <source>
        <strain evidence="1">BS-20</strain>
    </source>
</reference>
<dbReference type="EMBL" id="CP146203">
    <property type="protein sequence ID" value="XBH22957.1"/>
    <property type="molecule type" value="Genomic_DNA"/>
</dbReference>
<accession>A0AAU7DXS7</accession>
<organism evidence="1">
    <name type="scientific">Jonesiaceae bacterium BS-20</name>
    <dbReference type="NCBI Taxonomy" id="3120821"/>
    <lineage>
        <taxon>Bacteria</taxon>
        <taxon>Bacillati</taxon>
        <taxon>Actinomycetota</taxon>
        <taxon>Actinomycetes</taxon>
        <taxon>Micrococcales</taxon>
        <taxon>Jonesiaceae</taxon>
    </lineage>
</organism>
<gene>
    <name evidence="1" type="ORF">V5R04_07025</name>
</gene>
<proteinExistence type="predicted"/>
<evidence type="ECO:0000313" key="1">
    <source>
        <dbReference type="EMBL" id="XBH22957.1"/>
    </source>
</evidence>